<evidence type="ECO:0000256" key="5">
    <source>
        <dbReference type="ARBA" id="ARBA00022927"/>
    </source>
</evidence>
<feature type="compositionally biased region" description="Polar residues" evidence="16">
    <location>
        <begin position="458"/>
        <end position="468"/>
    </location>
</feature>
<keyword evidence="4" id="KW-0812">Transmembrane</keyword>
<dbReference type="PANTHER" id="PTHR23058">
    <property type="entry name" value="PEROXISOMAL MEMBRANE PROTEIN PEX14"/>
    <property type="match status" value="1"/>
</dbReference>
<sequence>MSAESPAPSNSTSGVEPPRNAAEEFLKHSSNSEPPREDQVQNAVKFLSHPKVRGSPVVHRRSFLEKKGLTKDEIDEAFRRVPPDSTSSVQTAGVSQDGQLKPSSDIQQQGQPQALQPTVPPSNGVTSSTGTLSRHCFHWSHALIAVGLLAASGAGTVLLIKNSVLPWLKSWIRNVVLEEEYDQLKRTGSKPTLAEEAAQAAKEAAAAATDMAQASQELLSSKTEEKRYFAEVVSRLDKQVQEMKLMTNALKKLEVSSGLYVSKQEHHQVTQTSSKIQQLIVNGKSDFDSQSVRSSSPSASVEPSSAPHPKSYMEIMAMIQRGERPSNIRDIDDSAPDPHQQPSNPRLAPRAKPWEVSQVQSTSTQVYQSQVNGKDLNSKIQDNVDNPGPWWRTKNVSIKEIDSEIEYNGAPAASSQQPIQRMWVPPQPPPITMPEAAEAIKRRKALVQKEVIPDDQSVAHSSDMSNGLKSEGALEGSSVNSLVSSGLIEDHEAN</sequence>
<gene>
    <name evidence="20" type="ORF">RJT34_01191</name>
</gene>
<feature type="compositionally biased region" description="Low complexity" evidence="16">
    <location>
        <begin position="107"/>
        <end position="116"/>
    </location>
</feature>
<evidence type="ECO:0000256" key="9">
    <source>
        <dbReference type="ARBA" id="ARBA00023140"/>
    </source>
</evidence>
<feature type="compositionally biased region" description="Low complexity" evidence="16">
    <location>
        <begin position="476"/>
        <end position="487"/>
    </location>
</feature>
<organism evidence="20 21">
    <name type="scientific">Clitoria ternatea</name>
    <name type="common">Butterfly pea</name>
    <dbReference type="NCBI Taxonomy" id="43366"/>
    <lineage>
        <taxon>Eukaryota</taxon>
        <taxon>Viridiplantae</taxon>
        <taxon>Streptophyta</taxon>
        <taxon>Embryophyta</taxon>
        <taxon>Tracheophyta</taxon>
        <taxon>Spermatophyta</taxon>
        <taxon>Magnoliopsida</taxon>
        <taxon>eudicotyledons</taxon>
        <taxon>Gunneridae</taxon>
        <taxon>Pentapetalae</taxon>
        <taxon>rosids</taxon>
        <taxon>fabids</taxon>
        <taxon>Fabales</taxon>
        <taxon>Fabaceae</taxon>
        <taxon>Papilionoideae</taxon>
        <taxon>50 kb inversion clade</taxon>
        <taxon>NPAAA clade</taxon>
        <taxon>indigoferoid/millettioid clade</taxon>
        <taxon>Phaseoleae</taxon>
        <taxon>Clitoria</taxon>
    </lineage>
</organism>
<evidence type="ECO:0000256" key="16">
    <source>
        <dbReference type="SAM" id="MobiDB-lite"/>
    </source>
</evidence>
<keyword evidence="5 14" id="KW-0653">Protein transport</keyword>
<feature type="compositionally biased region" description="Low complexity" evidence="16">
    <location>
        <begin position="356"/>
        <end position="371"/>
    </location>
</feature>
<evidence type="ECO:0000256" key="6">
    <source>
        <dbReference type="ARBA" id="ARBA00022989"/>
    </source>
</evidence>
<keyword evidence="9 14" id="KW-0576">Peroxisome</keyword>
<evidence type="ECO:0000256" key="3">
    <source>
        <dbReference type="ARBA" id="ARBA00022448"/>
    </source>
</evidence>
<feature type="compositionally biased region" description="Basic and acidic residues" evidence="16">
    <location>
        <begin position="62"/>
        <end position="82"/>
    </location>
</feature>
<evidence type="ECO:0000313" key="21">
    <source>
        <dbReference type="Proteomes" id="UP001359559"/>
    </source>
</evidence>
<dbReference type="InterPro" id="IPR036388">
    <property type="entry name" value="WH-like_DNA-bd_sf"/>
</dbReference>
<protein>
    <recommendedName>
        <fullName evidence="10 14">Peroxisomal membrane protein PEX14</fullName>
    </recommendedName>
    <alternativeName>
        <fullName evidence="11 14">Peroxin-14</fullName>
    </alternativeName>
</protein>
<dbReference type="Pfam" id="PF23020">
    <property type="entry name" value="PEX14-like_2nd"/>
    <property type="match status" value="1"/>
</dbReference>
<evidence type="ECO:0000259" key="18">
    <source>
        <dbReference type="Pfam" id="PF17733"/>
    </source>
</evidence>
<evidence type="ECO:0000256" key="12">
    <source>
        <dbReference type="ARBA" id="ARBA00053920"/>
    </source>
</evidence>
<dbReference type="EMBL" id="JAYKXN010000001">
    <property type="protein sequence ID" value="KAK7317183.1"/>
    <property type="molecule type" value="Genomic_DNA"/>
</dbReference>
<proteinExistence type="inferred from homology"/>
<comment type="subcellular location">
    <subcellularLocation>
        <location evidence="1">Peroxisome membrane</location>
        <topology evidence="1">Single-pass membrane protein</topology>
    </subcellularLocation>
</comment>
<evidence type="ECO:0000256" key="2">
    <source>
        <dbReference type="ARBA" id="ARBA00005443"/>
    </source>
</evidence>
<dbReference type="FunFam" id="1.10.10.10:FF:000217">
    <property type="entry name" value="Peroxisomal membrane protein PEX14"/>
    <property type="match status" value="1"/>
</dbReference>
<feature type="domain" description="Peroxisomal membrane protein PEX14-like KPWE" evidence="18">
    <location>
        <begin position="307"/>
        <end position="355"/>
    </location>
</feature>
<comment type="similarity">
    <text evidence="2 14">Belongs to the peroxin-14 family.</text>
</comment>
<keyword evidence="8 14" id="KW-0472">Membrane</keyword>
<keyword evidence="21" id="KW-1185">Reference proteome</keyword>
<evidence type="ECO:0000259" key="17">
    <source>
        <dbReference type="Pfam" id="PF04695"/>
    </source>
</evidence>
<feature type="region of interest" description="Disordered" evidence="16">
    <location>
        <begin position="1"/>
        <end position="130"/>
    </location>
</feature>
<dbReference type="InterPro" id="IPR040554">
    <property type="entry name" value="KPWE_PEX14_dom"/>
</dbReference>
<evidence type="ECO:0000256" key="1">
    <source>
        <dbReference type="ARBA" id="ARBA00004549"/>
    </source>
</evidence>
<feature type="compositionally biased region" description="Low complexity" evidence="16">
    <location>
        <begin position="288"/>
        <end position="305"/>
    </location>
</feature>
<dbReference type="Pfam" id="PF04695">
    <property type="entry name" value="Pex14_N"/>
    <property type="match status" value="1"/>
</dbReference>
<evidence type="ECO:0000313" key="20">
    <source>
        <dbReference type="EMBL" id="KAK7317183.1"/>
    </source>
</evidence>
<evidence type="ECO:0000256" key="11">
    <source>
        <dbReference type="ARBA" id="ARBA00029691"/>
    </source>
</evidence>
<accession>A0AAN9KJ37</accession>
<feature type="region of interest" description="Disordered" evidence="16">
    <location>
        <begin position="287"/>
        <end position="310"/>
    </location>
</feature>
<feature type="coiled-coil region" evidence="15">
    <location>
        <begin position="197"/>
        <end position="256"/>
    </location>
</feature>
<dbReference type="Proteomes" id="UP001359559">
    <property type="component" value="Unassembled WGS sequence"/>
</dbReference>
<keyword evidence="6" id="KW-1133">Transmembrane helix</keyword>
<dbReference type="GO" id="GO:1990429">
    <property type="term" value="C:peroxisomal importomer complex"/>
    <property type="evidence" value="ECO:0007669"/>
    <property type="project" value="TreeGrafter"/>
</dbReference>
<feature type="domain" description="Peroxisomal membrane protein PEX14 central plants" evidence="19">
    <location>
        <begin position="137"/>
        <end position="254"/>
    </location>
</feature>
<dbReference type="GO" id="GO:0016560">
    <property type="term" value="P:protein import into peroxisome matrix, docking"/>
    <property type="evidence" value="ECO:0007669"/>
    <property type="project" value="UniProtKB-UniRule"/>
</dbReference>
<feature type="region of interest" description="Disordered" evidence="16">
    <location>
        <begin position="326"/>
        <end position="388"/>
    </location>
</feature>
<evidence type="ECO:0000256" key="4">
    <source>
        <dbReference type="ARBA" id="ARBA00022692"/>
    </source>
</evidence>
<dbReference type="AlphaFoldDB" id="A0AAN9KJ37"/>
<evidence type="ECO:0000256" key="8">
    <source>
        <dbReference type="ARBA" id="ARBA00023136"/>
    </source>
</evidence>
<dbReference type="InterPro" id="IPR054154">
    <property type="entry name" value="PEX14-like_M_plants"/>
</dbReference>
<name>A0AAN9KJ37_CLITE</name>
<dbReference type="Gene3D" id="1.10.10.10">
    <property type="entry name" value="Winged helix-like DNA-binding domain superfamily/Winged helix DNA-binding domain"/>
    <property type="match status" value="1"/>
</dbReference>
<evidence type="ECO:0000256" key="15">
    <source>
        <dbReference type="SAM" id="Coils"/>
    </source>
</evidence>
<evidence type="ECO:0000259" key="19">
    <source>
        <dbReference type="Pfam" id="PF23020"/>
    </source>
</evidence>
<keyword evidence="15" id="KW-0175">Coiled coil</keyword>
<feature type="region of interest" description="Disordered" evidence="16">
    <location>
        <begin position="450"/>
        <end position="494"/>
    </location>
</feature>
<evidence type="ECO:0000256" key="14">
    <source>
        <dbReference type="RuleBase" id="RU367032"/>
    </source>
</evidence>
<evidence type="ECO:0000256" key="7">
    <source>
        <dbReference type="ARBA" id="ARBA00023010"/>
    </source>
</evidence>
<feature type="domain" description="Peroxisome membrane anchor protein Pex14p N-terminal" evidence="17">
    <location>
        <begin position="36"/>
        <end position="80"/>
    </location>
</feature>
<comment type="subunit">
    <text evidence="13">Interacts with PEX13; forming the PEX13-PEX14 docking complex. Interacts with PEX5 (via WxxxF/Y motifs).</text>
</comment>
<feature type="compositionally biased region" description="Polar residues" evidence="16">
    <location>
        <begin position="84"/>
        <end position="106"/>
    </location>
</feature>
<dbReference type="Pfam" id="PF17733">
    <property type="entry name" value="KPWE_dom"/>
    <property type="match status" value="1"/>
</dbReference>
<feature type="compositionally biased region" description="Polar residues" evidence="16">
    <location>
        <begin position="121"/>
        <end position="130"/>
    </location>
</feature>
<dbReference type="GO" id="GO:0005778">
    <property type="term" value="C:peroxisomal membrane"/>
    <property type="evidence" value="ECO:0007669"/>
    <property type="project" value="UniProtKB-SubCell"/>
</dbReference>
<comment type="function">
    <text evidence="12 14">Component of the PEX13-PEX14 docking complex, a translocon channel that specifically mediates the import of peroxisomal cargo proteins bound to PEX5 receptor. The PEX13-PEX14 docking complex forms a large import pore which can be opened to a diameter of about 9 nm. Mechanistically, PEX5 receptor along with cargo proteins associates with the PEX14 subunit of the PEX13-PEX14 docking complex in the cytosol, leading to the insertion of the receptor into the organelle membrane with the concomitant translocation of the cargo into the peroxisome matrix.</text>
</comment>
<reference evidence="20 21" key="1">
    <citation type="submission" date="2024-01" db="EMBL/GenBank/DDBJ databases">
        <title>The genomes of 5 underutilized Papilionoideae crops provide insights into root nodulation and disease resistance.</title>
        <authorList>
            <person name="Yuan L."/>
        </authorList>
    </citation>
    <scope>NUCLEOTIDE SEQUENCE [LARGE SCALE GENOMIC DNA]</scope>
    <source>
        <strain evidence="20">LY-2023</strain>
        <tissue evidence="20">Leaf</tissue>
    </source>
</reference>
<evidence type="ECO:0000256" key="10">
    <source>
        <dbReference type="ARBA" id="ARBA00029502"/>
    </source>
</evidence>
<dbReference type="PANTHER" id="PTHR23058:SF0">
    <property type="entry name" value="PEROXISOMAL MEMBRANE PROTEIN PEX14"/>
    <property type="match status" value="1"/>
</dbReference>
<dbReference type="InterPro" id="IPR025655">
    <property type="entry name" value="PEX14"/>
</dbReference>
<keyword evidence="7" id="KW-0811">Translocation</keyword>
<keyword evidence="3 14" id="KW-0813">Transport</keyword>
<comment type="caution">
    <text evidence="20">The sequence shown here is derived from an EMBL/GenBank/DDBJ whole genome shotgun (WGS) entry which is preliminary data.</text>
</comment>
<evidence type="ECO:0000256" key="13">
    <source>
        <dbReference type="ARBA" id="ARBA00064754"/>
    </source>
</evidence>
<dbReference type="GO" id="GO:0005102">
    <property type="term" value="F:signaling receptor binding"/>
    <property type="evidence" value="ECO:0007669"/>
    <property type="project" value="TreeGrafter"/>
</dbReference>
<dbReference type="InterPro" id="IPR006785">
    <property type="entry name" value="Pex14_N"/>
</dbReference>